<gene>
    <name evidence="2" type="ORF">AMTR_s00173p00049890</name>
</gene>
<sequence length="157" mass="17099">MVAGSKEKCGGDGVGRSWVEEIEVRELKVVGKRGGGGQERWWLKSPPGSSDERSWRWLRAEGGLRVQQRIREKAMAGGSEMLESRAVTVKDSGKSCLVVGCDGVEAHDCGVAQRRRSRPGGLGNGGRAQQRYEGSGGGKNEEWELQRMGDDNRERAG</sequence>
<evidence type="ECO:0000256" key="1">
    <source>
        <dbReference type="SAM" id="MobiDB-lite"/>
    </source>
</evidence>
<keyword evidence="3" id="KW-1185">Reference proteome</keyword>
<evidence type="ECO:0000313" key="2">
    <source>
        <dbReference type="EMBL" id="ERM97610.1"/>
    </source>
</evidence>
<dbReference type="AlphaFoldDB" id="W1NRG1"/>
<accession>W1NRG1</accession>
<feature type="compositionally biased region" description="Basic and acidic residues" evidence="1">
    <location>
        <begin position="139"/>
        <end position="157"/>
    </location>
</feature>
<name>W1NRG1_AMBTC</name>
<dbReference type="EMBL" id="KI395938">
    <property type="protein sequence ID" value="ERM97610.1"/>
    <property type="molecule type" value="Genomic_DNA"/>
</dbReference>
<organism evidence="2 3">
    <name type="scientific">Amborella trichopoda</name>
    <dbReference type="NCBI Taxonomy" id="13333"/>
    <lineage>
        <taxon>Eukaryota</taxon>
        <taxon>Viridiplantae</taxon>
        <taxon>Streptophyta</taxon>
        <taxon>Embryophyta</taxon>
        <taxon>Tracheophyta</taxon>
        <taxon>Spermatophyta</taxon>
        <taxon>Magnoliopsida</taxon>
        <taxon>Amborellales</taxon>
        <taxon>Amborellaceae</taxon>
        <taxon>Amborella</taxon>
    </lineage>
</organism>
<feature type="region of interest" description="Disordered" evidence="1">
    <location>
        <begin position="112"/>
        <end position="157"/>
    </location>
</feature>
<protein>
    <submittedName>
        <fullName evidence="2">Uncharacterized protein</fullName>
    </submittedName>
</protein>
<proteinExistence type="predicted"/>
<reference evidence="3" key="1">
    <citation type="journal article" date="2013" name="Science">
        <title>The Amborella genome and the evolution of flowering plants.</title>
        <authorList>
            <consortium name="Amborella Genome Project"/>
        </authorList>
    </citation>
    <scope>NUCLEOTIDE SEQUENCE [LARGE SCALE GENOMIC DNA]</scope>
</reference>
<dbReference type="Proteomes" id="UP000017836">
    <property type="component" value="Unassembled WGS sequence"/>
</dbReference>
<dbReference type="HOGENOM" id="CLU_1680304_0_0_1"/>
<dbReference type="Gramene" id="ERM97610">
    <property type="protein sequence ID" value="ERM97610"/>
    <property type="gene ID" value="AMTR_s00173p00049890"/>
</dbReference>
<feature type="region of interest" description="Disordered" evidence="1">
    <location>
        <begin position="34"/>
        <end position="53"/>
    </location>
</feature>
<evidence type="ECO:0000313" key="3">
    <source>
        <dbReference type="Proteomes" id="UP000017836"/>
    </source>
</evidence>